<feature type="signal peptide" evidence="2">
    <location>
        <begin position="1"/>
        <end position="20"/>
    </location>
</feature>
<feature type="chain" id="PRO_5042889312" evidence="2">
    <location>
        <begin position="21"/>
        <end position="137"/>
    </location>
</feature>
<name>A0AAN8N7R6_9PEZI</name>
<accession>A0AAN8N7R6</accession>
<proteinExistence type="predicted"/>
<comment type="caution">
    <text evidence="3">The sequence shown here is derived from an EMBL/GenBank/DDBJ whole genome shotgun (WGS) entry which is preliminary data.</text>
</comment>
<sequence length="137" mass="15631">MSASIIIGLLLVMTAGACYACVRYIMKFVHDIGDQINEIEDMSNRVEQLQHGVNRLALAQLSSNTVLDKLVFREIDRARFGYTATPVKNKPWRAGSECEDSEDGSDDTYIYEPEEDEEEDEEDDSDDTYIYESEEDE</sequence>
<keyword evidence="2" id="KW-0732">Signal</keyword>
<gene>
    <name evidence="3" type="ORF">TWF506_003699</name>
</gene>
<protein>
    <submittedName>
        <fullName evidence="3">Uncharacterized protein</fullName>
    </submittedName>
</protein>
<keyword evidence="4" id="KW-1185">Reference proteome</keyword>
<feature type="compositionally biased region" description="Acidic residues" evidence="1">
    <location>
        <begin position="97"/>
        <end position="106"/>
    </location>
</feature>
<feature type="compositionally biased region" description="Acidic residues" evidence="1">
    <location>
        <begin position="112"/>
        <end position="137"/>
    </location>
</feature>
<dbReference type="EMBL" id="JAVHJM010000012">
    <property type="protein sequence ID" value="KAK6500941.1"/>
    <property type="molecule type" value="Genomic_DNA"/>
</dbReference>
<feature type="region of interest" description="Disordered" evidence="1">
    <location>
        <begin position="87"/>
        <end position="137"/>
    </location>
</feature>
<organism evidence="3 4">
    <name type="scientific">Arthrobotrys conoides</name>
    <dbReference type="NCBI Taxonomy" id="74498"/>
    <lineage>
        <taxon>Eukaryota</taxon>
        <taxon>Fungi</taxon>
        <taxon>Dikarya</taxon>
        <taxon>Ascomycota</taxon>
        <taxon>Pezizomycotina</taxon>
        <taxon>Orbiliomycetes</taxon>
        <taxon>Orbiliales</taxon>
        <taxon>Orbiliaceae</taxon>
        <taxon>Arthrobotrys</taxon>
    </lineage>
</organism>
<evidence type="ECO:0000256" key="1">
    <source>
        <dbReference type="SAM" id="MobiDB-lite"/>
    </source>
</evidence>
<evidence type="ECO:0000256" key="2">
    <source>
        <dbReference type="SAM" id="SignalP"/>
    </source>
</evidence>
<evidence type="ECO:0000313" key="4">
    <source>
        <dbReference type="Proteomes" id="UP001307849"/>
    </source>
</evidence>
<reference evidence="3 4" key="1">
    <citation type="submission" date="2019-10" db="EMBL/GenBank/DDBJ databases">
        <authorList>
            <person name="Palmer J.M."/>
        </authorList>
    </citation>
    <scope>NUCLEOTIDE SEQUENCE [LARGE SCALE GENOMIC DNA]</scope>
    <source>
        <strain evidence="3 4">TWF506</strain>
    </source>
</reference>
<dbReference type="Proteomes" id="UP001307849">
    <property type="component" value="Unassembled WGS sequence"/>
</dbReference>
<evidence type="ECO:0000313" key="3">
    <source>
        <dbReference type="EMBL" id="KAK6500941.1"/>
    </source>
</evidence>
<dbReference type="AlphaFoldDB" id="A0AAN8N7R6"/>